<dbReference type="GeneID" id="28853351"/>
<keyword evidence="4" id="KW-1185">Reference proteome</keyword>
<dbReference type="RefSeq" id="XP_018140212.1">
    <property type="nucleotide sequence ID" value="XM_018289357.1"/>
</dbReference>
<sequence length="531" mass="59811">MSGSDKGTDGTTGSKNTQFAFVTSQNQDGVRSHAMREYWKQRQRRLSKKKSDHGAASSYLPIRPRLARTTPSPGHGDSVDPDVSSSQSPSTSTNISRSQLPKHKRKSPKNKHHLIAFNSVRSQALSGMNRALGSGQLDPFDRFPIKLTAQHHRLLHHWLSTYATMMFDDLARNFNPMRDVWVPLDLSNAASFNAIMAHSAAHLARMRGYRSSTEALKFKAEAMRIVSIWMKDERLALSDDIFAAVLRLLTYERYWGTEAEWRIHRDGLQRMIDARGGITALQSNWRLGLVASLISLMAKPSWFDSSNQIQDILNPSVSVLDRIPSDETSLHRIRCLWLLSFVQDIGNFMSSSSNNLNYFTNNSSTRQAVSLIETDMQLHESAELSRPEECQEREYKRLACLFFISVFLQASMQDYAGSLDASAESNTAETVDSGDITSLEKLLYENRDVWRNTIEGLFGLLFHSFAVESSRASKIDYALNMANVLGSMSSEARHGVERTLLRLLSRSSSDSRETYEGEWTPDTLLSTIHGV</sequence>
<feature type="compositionally biased region" description="Basic and acidic residues" evidence="2">
    <location>
        <begin position="30"/>
        <end position="40"/>
    </location>
</feature>
<keyword evidence="1" id="KW-0539">Nucleus</keyword>
<feature type="compositionally biased region" description="Polar residues" evidence="2">
    <location>
        <begin position="16"/>
        <end position="29"/>
    </location>
</feature>
<dbReference type="InterPro" id="IPR021858">
    <property type="entry name" value="Fun_TF"/>
</dbReference>
<feature type="compositionally biased region" description="Basic residues" evidence="2">
    <location>
        <begin position="41"/>
        <end position="51"/>
    </location>
</feature>
<evidence type="ECO:0000313" key="3">
    <source>
        <dbReference type="EMBL" id="OAQ62632.1"/>
    </source>
</evidence>
<dbReference type="Proteomes" id="UP000078397">
    <property type="component" value="Unassembled WGS sequence"/>
</dbReference>
<dbReference type="PANTHER" id="PTHR37540">
    <property type="entry name" value="TRANSCRIPTION FACTOR (ACR-2), PUTATIVE-RELATED-RELATED"/>
    <property type="match status" value="1"/>
</dbReference>
<gene>
    <name evidence="3" type="ORF">VFPPC_11089</name>
</gene>
<feature type="compositionally biased region" description="Low complexity" evidence="2">
    <location>
        <begin position="1"/>
        <end position="15"/>
    </location>
</feature>
<organism evidence="3 4">
    <name type="scientific">Pochonia chlamydosporia 170</name>
    <dbReference type="NCBI Taxonomy" id="1380566"/>
    <lineage>
        <taxon>Eukaryota</taxon>
        <taxon>Fungi</taxon>
        <taxon>Dikarya</taxon>
        <taxon>Ascomycota</taxon>
        <taxon>Pezizomycotina</taxon>
        <taxon>Sordariomycetes</taxon>
        <taxon>Hypocreomycetidae</taxon>
        <taxon>Hypocreales</taxon>
        <taxon>Clavicipitaceae</taxon>
        <taxon>Pochonia</taxon>
    </lineage>
</organism>
<proteinExistence type="predicted"/>
<evidence type="ECO:0000256" key="2">
    <source>
        <dbReference type="SAM" id="MobiDB-lite"/>
    </source>
</evidence>
<dbReference type="EMBL" id="LSBJ02000006">
    <property type="protein sequence ID" value="OAQ62632.1"/>
    <property type="molecule type" value="Genomic_DNA"/>
</dbReference>
<dbReference type="KEGG" id="pchm:VFPPC_11089"/>
<feature type="region of interest" description="Disordered" evidence="2">
    <location>
        <begin position="1"/>
        <end position="112"/>
    </location>
</feature>
<dbReference type="STRING" id="1380566.A0A179FAY6"/>
<accession>A0A179FAY6</accession>
<dbReference type="AlphaFoldDB" id="A0A179FAY6"/>
<reference evidence="3 4" key="1">
    <citation type="journal article" date="2016" name="PLoS Pathog.">
        <title>Biosynthesis of antibiotic leucinostatins in bio-control fungus Purpureocillium lilacinum and their inhibition on phytophthora revealed by genome mining.</title>
        <authorList>
            <person name="Wang G."/>
            <person name="Liu Z."/>
            <person name="Lin R."/>
            <person name="Li E."/>
            <person name="Mao Z."/>
            <person name="Ling J."/>
            <person name="Yang Y."/>
            <person name="Yin W.B."/>
            <person name="Xie B."/>
        </authorList>
    </citation>
    <scope>NUCLEOTIDE SEQUENCE [LARGE SCALE GENOMIC DNA]</scope>
    <source>
        <strain evidence="3">170</strain>
    </source>
</reference>
<name>A0A179FAY6_METCM</name>
<evidence type="ECO:0000313" key="4">
    <source>
        <dbReference type="Proteomes" id="UP000078397"/>
    </source>
</evidence>
<protein>
    <submittedName>
        <fullName evidence="3">Tachykinin family protein</fullName>
    </submittedName>
</protein>
<evidence type="ECO:0000256" key="1">
    <source>
        <dbReference type="ARBA" id="ARBA00023242"/>
    </source>
</evidence>
<dbReference type="PANTHER" id="PTHR37540:SF5">
    <property type="entry name" value="TRANSCRIPTION FACTOR DOMAIN-CONTAINING PROTEIN"/>
    <property type="match status" value="1"/>
</dbReference>
<feature type="compositionally biased region" description="Low complexity" evidence="2">
    <location>
        <begin position="81"/>
        <end position="99"/>
    </location>
</feature>
<dbReference type="Pfam" id="PF11951">
    <property type="entry name" value="Fungal_trans_2"/>
    <property type="match status" value="1"/>
</dbReference>
<feature type="compositionally biased region" description="Basic residues" evidence="2">
    <location>
        <begin position="100"/>
        <end position="112"/>
    </location>
</feature>
<dbReference type="OrthoDB" id="4159781at2759"/>
<comment type="caution">
    <text evidence="3">The sequence shown here is derived from an EMBL/GenBank/DDBJ whole genome shotgun (WGS) entry which is preliminary data.</text>
</comment>